<keyword evidence="1 4" id="KW-0963">Cytoplasm</keyword>
<dbReference type="RefSeq" id="WP_053937784.1">
    <property type="nucleotide sequence ID" value="NZ_LAQT01000008.1"/>
</dbReference>
<reference evidence="5 6" key="1">
    <citation type="submission" date="2015-07" db="EMBL/GenBank/DDBJ databases">
        <title>Draft genome sequence of the Amantichitinum ursilacus IGB-41, a new chitin-degrading bacterium.</title>
        <authorList>
            <person name="Kirstahler P."/>
            <person name="Guenther M."/>
            <person name="Grumaz C."/>
            <person name="Rupp S."/>
            <person name="Zibek S."/>
            <person name="Sohn K."/>
        </authorList>
    </citation>
    <scope>NUCLEOTIDE SEQUENCE [LARGE SCALE GENOMIC DNA]</scope>
    <source>
        <strain evidence="5 6">IGB-41</strain>
    </source>
</reference>
<dbReference type="EMBL" id="LAQT01000008">
    <property type="protein sequence ID" value="KPC52942.1"/>
    <property type="molecule type" value="Genomic_DNA"/>
</dbReference>
<dbReference type="Proteomes" id="UP000037939">
    <property type="component" value="Unassembled WGS sequence"/>
</dbReference>
<dbReference type="Gene3D" id="2.30.290.10">
    <property type="entry name" value="BH3618-like"/>
    <property type="match status" value="1"/>
</dbReference>
<dbReference type="GO" id="GO:0005737">
    <property type="term" value="C:cytoplasm"/>
    <property type="evidence" value="ECO:0007669"/>
    <property type="project" value="UniProtKB-SubCell"/>
</dbReference>
<evidence type="ECO:0000256" key="2">
    <source>
        <dbReference type="ARBA" id="ARBA00022795"/>
    </source>
</evidence>
<dbReference type="STRING" id="857265.WG78_10645"/>
<dbReference type="OrthoDB" id="9801235at2"/>
<dbReference type="InterPro" id="IPR003775">
    <property type="entry name" value="Flagellar_assembly_factor_FliW"/>
</dbReference>
<dbReference type="Pfam" id="PF02623">
    <property type="entry name" value="FliW"/>
    <property type="match status" value="1"/>
</dbReference>
<keyword evidence="5" id="KW-0282">Flagellum</keyword>
<keyword evidence="5" id="KW-0969">Cilium</keyword>
<dbReference type="GO" id="GO:0006417">
    <property type="term" value="P:regulation of translation"/>
    <property type="evidence" value="ECO:0007669"/>
    <property type="project" value="UniProtKB-KW"/>
</dbReference>
<protein>
    <recommendedName>
        <fullName evidence="4">Flagellar assembly factor FliW</fullName>
    </recommendedName>
</protein>
<comment type="subunit">
    <text evidence="4">Interacts with translational regulator CsrA and flagellin(s).</text>
</comment>
<name>A0A0N0GNL3_9NEIS</name>
<dbReference type="PANTHER" id="PTHR39190">
    <property type="entry name" value="FLAGELLAR ASSEMBLY FACTOR FLIW"/>
    <property type="match status" value="1"/>
</dbReference>
<sequence>MTHLNTRFGEVDIDPANELTFPLGLPGFETFTRFVLLHEDKPNPTVRWLQSLDDTSVALSVVPASDLGLDYQIVLTDEEVALLQLERQEDVQLLLILSRRNTHNGLDGAIAANTFAPVILNVAARRGFQKTGLRADIVFRN</sequence>
<keyword evidence="5" id="KW-0966">Cell projection</keyword>
<keyword evidence="3 4" id="KW-0810">Translation regulation</keyword>
<evidence type="ECO:0000256" key="4">
    <source>
        <dbReference type="HAMAP-Rule" id="MF_01185"/>
    </source>
</evidence>
<evidence type="ECO:0000313" key="5">
    <source>
        <dbReference type="EMBL" id="KPC52942.1"/>
    </source>
</evidence>
<evidence type="ECO:0000256" key="3">
    <source>
        <dbReference type="ARBA" id="ARBA00022845"/>
    </source>
</evidence>
<keyword evidence="2 4" id="KW-1005">Bacterial flagellum biogenesis</keyword>
<dbReference type="AlphaFoldDB" id="A0A0N0GNL3"/>
<comment type="caution">
    <text evidence="5">The sequence shown here is derived from an EMBL/GenBank/DDBJ whole genome shotgun (WGS) entry which is preliminary data.</text>
</comment>
<keyword evidence="6" id="KW-1185">Reference proteome</keyword>
<dbReference type="InterPro" id="IPR024046">
    <property type="entry name" value="Flagellar_assmbl_FliW_dom_sf"/>
</dbReference>
<dbReference type="SUPFAM" id="SSF141457">
    <property type="entry name" value="BH3618-like"/>
    <property type="match status" value="1"/>
</dbReference>
<dbReference type="HAMAP" id="MF_01185">
    <property type="entry name" value="FliW"/>
    <property type="match status" value="1"/>
</dbReference>
<comment type="subcellular location">
    <subcellularLocation>
        <location evidence="4">Cytoplasm</location>
    </subcellularLocation>
</comment>
<comment type="similarity">
    <text evidence="4">Belongs to the FliW family.</text>
</comment>
<evidence type="ECO:0000256" key="1">
    <source>
        <dbReference type="ARBA" id="ARBA00022490"/>
    </source>
</evidence>
<dbReference type="PANTHER" id="PTHR39190:SF1">
    <property type="entry name" value="FLAGELLAR ASSEMBLY FACTOR FLIW"/>
    <property type="match status" value="1"/>
</dbReference>
<accession>A0A0N0GNL3</accession>
<evidence type="ECO:0000313" key="6">
    <source>
        <dbReference type="Proteomes" id="UP000037939"/>
    </source>
</evidence>
<dbReference type="GO" id="GO:0044780">
    <property type="term" value="P:bacterial-type flagellum assembly"/>
    <property type="evidence" value="ECO:0007669"/>
    <property type="project" value="UniProtKB-UniRule"/>
</dbReference>
<comment type="function">
    <text evidence="4">Acts as an anti-CsrA protein, binds CsrA and prevents it from repressing translation of its target genes, one of which is flagellin. Binds to flagellin and participates in the assembly of the flagellum.</text>
</comment>
<organism evidence="5 6">
    <name type="scientific">Amantichitinum ursilacus</name>
    <dbReference type="NCBI Taxonomy" id="857265"/>
    <lineage>
        <taxon>Bacteria</taxon>
        <taxon>Pseudomonadati</taxon>
        <taxon>Pseudomonadota</taxon>
        <taxon>Betaproteobacteria</taxon>
        <taxon>Neisseriales</taxon>
        <taxon>Chitinibacteraceae</taxon>
        <taxon>Amantichitinum</taxon>
    </lineage>
</organism>
<keyword evidence="4" id="KW-0143">Chaperone</keyword>
<proteinExistence type="inferred from homology"/>
<gene>
    <name evidence="4 5" type="primary">fliW</name>
    <name evidence="5" type="ORF">WG78_10645</name>
</gene>